<reference evidence="2 3" key="1">
    <citation type="journal article" date="2018" name="PLoS Pathog.">
        <title>Evolution of structural diversity of trichothecenes, a family of toxins produced by plant pathogenic and entomopathogenic fungi.</title>
        <authorList>
            <person name="Proctor R.H."/>
            <person name="McCormick S.P."/>
            <person name="Kim H.S."/>
            <person name="Cardoza R.E."/>
            <person name="Stanley A.M."/>
            <person name="Lindo L."/>
            <person name="Kelly A."/>
            <person name="Brown D.W."/>
            <person name="Lee T."/>
            <person name="Vaughan M.M."/>
            <person name="Alexander N.J."/>
            <person name="Busman M."/>
            <person name="Gutierrez S."/>
        </authorList>
    </citation>
    <scope>NUCLEOTIDE SEQUENCE [LARGE SCALE GENOMIC DNA]</scope>
    <source>
        <strain evidence="2 3">IBT 40837</strain>
    </source>
</reference>
<protein>
    <submittedName>
        <fullName evidence="2">Uncharacterized protein</fullName>
    </submittedName>
</protein>
<organism evidence="2 3">
    <name type="scientific">Trichoderma arundinaceum</name>
    <dbReference type="NCBI Taxonomy" id="490622"/>
    <lineage>
        <taxon>Eukaryota</taxon>
        <taxon>Fungi</taxon>
        <taxon>Dikarya</taxon>
        <taxon>Ascomycota</taxon>
        <taxon>Pezizomycotina</taxon>
        <taxon>Sordariomycetes</taxon>
        <taxon>Hypocreomycetidae</taxon>
        <taxon>Hypocreales</taxon>
        <taxon>Hypocreaceae</taxon>
        <taxon>Trichoderma</taxon>
    </lineage>
</organism>
<evidence type="ECO:0000313" key="2">
    <source>
        <dbReference type="EMBL" id="RFU77659.1"/>
    </source>
</evidence>
<comment type="caution">
    <text evidence="2">The sequence shown here is derived from an EMBL/GenBank/DDBJ whole genome shotgun (WGS) entry which is preliminary data.</text>
</comment>
<dbReference type="Proteomes" id="UP000266272">
    <property type="component" value="Unassembled WGS sequence"/>
</dbReference>
<name>A0A395NNU3_TRIAR</name>
<evidence type="ECO:0000313" key="3">
    <source>
        <dbReference type="Proteomes" id="UP000266272"/>
    </source>
</evidence>
<proteinExistence type="predicted"/>
<dbReference type="OrthoDB" id="10250354at2759"/>
<dbReference type="EMBL" id="PXOA01000264">
    <property type="protein sequence ID" value="RFU77659.1"/>
    <property type="molecule type" value="Genomic_DNA"/>
</dbReference>
<accession>A0A395NNU3</accession>
<sequence>PSPFAVPDAEDEVRRSSARPRRGSTESNRARDSRDKYRKSSREPLNPDPIGVSPSPNARHASHPAMSGSPPHLSRNNTMPADASYPRAVPITRSQTYNYGDGPDPRGRNRTRYQSQIEEEDDSDEVYDHRARDRRQHRGGRREQSVDQGYAEASRYPGYESSRQASYSRRPEPESDRYGYYPSGHNDSRPSMPVRESSYSTSAGSAQFAKVKTSKNYGYDDVQYTHYHHQKPREEYTFA</sequence>
<feature type="non-terminal residue" evidence="2">
    <location>
        <position position="1"/>
    </location>
</feature>
<dbReference type="AlphaFoldDB" id="A0A395NNU3"/>
<gene>
    <name evidence="2" type="ORF">TARUN_4567</name>
</gene>
<dbReference type="STRING" id="490622.A0A395NNU3"/>
<evidence type="ECO:0000256" key="1">
    <source>
        <dbReference type="SAM" id="MobiDB-lite"/>
    </source>
</evidence>
<feature type="compositionally biased region" description="Basic and acidic residues" evidence="1">
    <location>
        <begin position="28"/>
        <end position="42"/>
    </location>
</feature>
<keyword evidence="3" id="KW-1185">Reference proteome</keyword>
<feature type="region of interest" description="Disordered" evidence="1">
    <location>
        <begin position="1"/>
        <end position="207"/>
    </location>
</feature>